<evidence type="ECO:0000256" key="1">
    <source>
        <dbReference type="SAM" id="MobiDB-lite"/>
    </source>
</evidence>
<reference evidence="2 3" key="1">
    <citation type="submission" date="2024-03" db="EMBL/GenBank/DDBJ databases">
        <authorList>
            <person name="Gkanogiannis A."/>
            <person name="Becerra Lopez-Lavalle L."/>
        </authorList>
    </citation>
    <scope>NUCLEOTIDE SEQUENCE [LARGE SCALE GENOMIC DNA]</scope>
</reference>
<keyword evidence="3" id="KW-1185">Reference proteome</keyword>
<feature type="compositionally biased region" description="Basic residues" evidence="1">
    <location>
        <begin position="8"/>
        <end position="21"/>
    </location>
</feature>
<organism evidence="2 3">
    <name type="scientific">Citrullus colocynthis</name>
    <name type="common">colocynth</name>
    <dbReference type="NCBI Taxonomy" id="252529"/>
    <lineage>
        <taxon>Eukaryota</taxon>
        <taxon>Viridiplantae</taxon>
        <taxon>Streptophyta</taxon>
        <taxon>Embryophyta</taxon>
        <taxon>Tracheophyta</taxon>
        <taxon>Spermatophyta</taxon>
        <taxon>Magnoliopsida</taxon>
        <taxon>eudicotyledons</taxon>
        <taxon>Gunneridae</taxon>
        <taxon>Pentapetalae</taxon>
        <taxon>rosids</taxon>
        <taxon>fabids</taxon>
        <taxon>Cucurbitales</taxon>
        <taxon>Cucurbitaceae</taxon>
        <taxon>Benincaseae</taxon>
        <taxon>Citrullus</taxon>
    </lineage>
</organism>
<feature type="region of interest" description="Disordered" evidence="1">
    <location>
        <begin position="1"/>
        <end position="21"/>
    </location>
</feature>
<sequence length="138" mass="16739">MGRDRNLNSRRRRQRRLRKVRSWRRRKIRPRSYRRKLRRSARVNLRRRRKLWNFEGKRRRGNGAFFGKLRRVPGKHKTRERRRVITVEELGMGKEERGDQIGRRVINRKRFSDESETEGGVAGHFYGNCSSSAEPQPL</sequence>
<feature type="region of interest" description="Disordered" evidence="1">
    <location>
        <begin position="110"/>
        <end position="138"/>
    </location>
</feature>
<proteinExistence type="predicted"/>
<dbReference type="EMBL" id="OZ021737">
    <property type="protein sequence ID" value="CAK9318683.1"/>
    <property type="molecule type" value="Genomic_DNA"/>
</dbReference>
<name>A0ABP0YHZ6_9ROSI</name>
<feature type="compositionally biased region" description="Polar residues" evidence="1">
    <location>
        <begin position="128"/>
        <end position="138"/>
    </location>
</feature>
<evidence type="ECO:0000313" key="2">
    <source>
        <dbReference type="EMBL" id="CAK9318683.1"/>
    </source>
</evidence>
<dbReference type="Proteomes" id="UP001642487">
    <property type="component" value="Chromosome 3"/>
</dbReference>
<accession>A0ABP0YHZ6</accession>
<evidence type="ECO:0000313" key="3">
    <source>
        <dbReference type="Proteomes" id="UP001642487"/>
    </source>
</evidence>
<gene>
    <name evidence="2" type="ORF">CITCOLO1_LOCUS10654</name>
</gene>
<protein>
    <submittedName>
        <fullName evidence="2">Uncharacterized protein</fullName>
    </submittedName>
</protein>